<evidence type="ECO:0000313" key="1">
    <source>
        <dbReference type="EMBL" id="CAI9272974.1"/>
    </source>
</evidence>
<proteinExistence type="predicted"/>
<name>A0AA35YFH9_LACSI</name>
<accession>A0AA35YFH9</accession>
<dbReference type="EMBL" id="OX465078">
    <property type="protein sequence ID" value="CAI9272974.1"/>
    <property type="molecule type" value="Genomic_DNA"/>
</dbReference>
<dbReference type="Proteomes" id="UP001177003">
    <property type="component" value="Chromosome 2"/>
</dbReference>
<dbReference type="AlphaFoldDB" id="A0AA35YFH9"/>
<keyword evidence="2" id="KW-1185">Reference proteome</keyword>
<evidence type="ECO:0000313" key="2">
    <source>
        <dbReference type="Proteomes" id="UP001177003"/>
    </source>
</evidence>
<organism evidence="1 2">
    <name type="scientific">Lactuca saligna</name>
    <name type="common">Willowleaf lettuce</name>
    <dbReference type="NCBI Taxonomy" id="75948"/>
    <lineage>
        <taxon>Eukaryota</taxon>
        <taxon>Viridiplantae</taxon>
        <taxon>Streptophyta</taxon>
        <taxon>Embryophyta</taxon>
        <taxon>Tracheophyta</taxon>
        <taxon>Spermatophyta</taxon>
        <taxon>Magnoliopsida</taxon>
        <taxon>eudicotyledons</taxon>
        <taxon>Gunneridae</taxon>
        <taxon>Pentapetalae</taxon>
        <taxon>asterids</taxon>
        <taxon>campanulids</taxon>
        <taxon>Asterales</taxon>
        <taxon>Asteraceae</taxon>
        <taxon>Cichorioideae</taxon>
        <taxon>Cichorieae</taxon>
        <taxon>Lactucinae</taxon>
        <taxon>Lactuca</taxon>
    </lineage>
</organism>
<sequence length="156" mass="16568">MVIAPVWKRRGVRVAPSSNKETKSDDVGLHPRKVCRTVSKSRLLGSIGDVLGNKFLISDSTFGGALGSPVGSIQSKKPLADDRIGTAPSSSCSKAYAPGWPIIGKYGVQVVGDRRYAAAQASALMVAAANRVCRDGETKARLRPLCNTIVTMKEKL</sequence>
<protein>
    <submittedName>
        <fullName evidence="1">Uncharacterized protein</fullName>
    </submittedName>
</protein>
<reference evidence="1" key="1">
    <citation type="submission" date="2023-04" db="EMBL/GenBank/DDBJ databases">
        <authorList>
            <person name="Vijverberg K."/>
            <person name="Xiong W."/>
            <person name="Schranz E."/>
        </authorList>
    </citation>
    <scope>NUCLEOTIDE SEQUENCE</scope>
</reference>
<gene>
    <name evidence="1" type="ORF">LSALG_LOCUS13149</name>
</gene>